<comment type="caution">
    <text evidence="1">The sequence shown here is derived from an EMBL/GenBank/DDBJ whole genome shotgun (WGS) entry which is preliminary data.</text>
</comment>
<dbReference type="OrthoDB" id="426817at2759"/>
<protein>
    <submittedName>
        <fullName evidence="1">Uncharacterized protein</fullName>
    </submittedName>
</protein>
<dbReference type="AlphaFoldDB" id="A0A812JGN7"/>
<proteinExistence type="predicted"/>
<keyword evidence="2" id="KW-1185">Reference proteome</keyword>
<reference evidence="1" key="1">
    <citation type="submission" date="2021-02" db="EMBL/GenBank/DDBJ databases">
        <authorList>
            <person name="Dougan E. K."/>
            <person name="Rhodes N."/>
            <person name="Thang M."/>
            <person name="Chan C."/>
        </authorList>
    </citation>
    <scope>NUCLEOTIDE SEQUENCE</scope>
</reference>
<name>A0A812JGN7_9DINO</name>
<sequence>MSWGDVEETLLLEPQVVPAQGICANLCSILHSFWLFLLRRSAGVAVAWLHAIVCLAGLRQGRAVRREASALDCTFCLLAEWQRCDRAPPGFASDAQVVVASGKGGDRRPQGALAVTRDIERRVVQAGGNTLGVLVASLSWTSADDLDLHMLVPGGQEISYRQKTADGGELDVDMCVQGKHGGKCADRPVENIVFQDEPPAGRYKIFVQNFNYHLNTLPENMQVARMQEGRKASKEEMQLRLSQDRPVLFDLLVKVHGSKKLFEGLCTPAGKTHGPSDVTVLEFDYDPSKDEEERLSSRFEATAAPECALSEKSRQWSLSWGEHTGVRGQRYAERLALASSEAHGQVGQA</sequence>
<evidence type="ECO:0000313" key="1">
    <source>
        <dbReference type="EMBL" id="CAE7204939.1"/>
    </source>
</evidence>
<dbReference type="Proteomes" id="UP000604046">
    <property type="component" value="Unassembled WGS sequence"/>
</dbReference>
<evidence type="ECO:0000313" key="2">
    <source>
        <dbReference type="Proteomes" id="UP000604046"/>
    </source>
</evidence>
<accession>A0A812JGN7</accession>
<organism evidence="1 2">
    <name type="scientific">Symbiodinium natans</name>
    <dbReference type="NCBI Taxonomy" id="878477"/>
    <lineage>
        <taxon>Eukaryota</taxon>
        <taxon>Sar</taxon>
        <taxon>Alveolata</taxon>
        <taxon>Dinophyceae</taxon>
        <taxon>Suessiales</taxon>
        <taxon>Symbiodiniaceae</taxon>
        <taxon>Symbiodinium</taxon>
    </lineage>
</organism>
<dbReference type="EMBL" id="CAJNDS010000426">
    <property type="protein sequence ID" value="CAE7204939.1"/>
    <property type="molecule type" value="Genomic_DNA"/>
</dbReference>
<gene>
    <name evidence="1" type="ORF">SNAT2548_LOCUS6425</name>
</gene>